<feature type="compositionally biased region" description="Low complexity" evidence="1">
    <location>
        <begin position="1"/>
        <end position="35"/>
    </location>
</feature>
<sequence length="75" mass="8351">MSSPSSSVYVHQSTSSRSSSSSRRSTDSSPRPSTTYREYDAANHTTRVTQSGRTIIVQHNKRHYDPSSPSPSYRS</sequence>
<name>A0A2T3YYY2_TRIA4</name>
<dbReference type="AlphaFoldDB" id="A0A2T3YYY2"/>
<protein>
    <submittedName>
        <fullName evidence="2">Uncharacterized protein</fullName>
    </submittedName>
</protein>
<feature type="compositionally biased region" description="Polar residues" evidence="1">
    <location>
        <begin position="43"/>
        <end position="53"/>
    </location>
</feature>
<feature type="compositionally biased region" description="Low complexity" evidence="1">
    <location>
        <begin position="66"/>
        <end position="75"/>
    </location>
</feature>
<evidence type="ECO:0000313" key="3">
    <source>
        <dbReference type="Proteomes" id="UP000240493"/>
    </source>
</evidence>
<proteinExistence type="predicted"/>
<dbReference type="OrthoDB" id="5101503at2759"/>
<reference evidence="2 3" key="1">
    <citation type="submission" date="2016-07" db="EMBL/GenBank/DDBJ databases">
        <title>Multiple horizontal gene transfer events from other fungi enriched the ability of initially mycotrophic Trichoderma (Ascomycota) to feed on dead plant biomass.</title>
        <authorList>
            <consortium name="DOE Joint Genome Institute"/>
            <person name="Aerts A."/>
            <person name="Atanasova L."/>
            <person name="Chenthamara K."/>
            <person name="Zhang J."/>
            <person name="Grujic M."/>
            <person name="Henrissat B."/>
            <person name="Kuo A."/>
            <person name="Salamov A."/>
            <person name="Lipzen A."/>
            <person name="Labutti K."/>
            <person name="Barry K."/>
            <person name="Miao Y."/>
            <person name="Rahimi M.J."/>
            <person name="Shen Q."/>
            <person name="Grigoriev I.V."/>
            <person name="Kubicek C.P."/>
            <person name="Druzhinina I.S."/>
        </authorList>
    </citation>
    <scope>NUCLEOTIDE SEQUENCE [LARGE SCALE GENOMIC DNA]</scope>
    <source>
        <strain evidence="2 3">CBS 433.97</strain>
    </source>
</reference>
<evidence type="ECO:0000256" key="1">
    <source>
        <dbReference type="SAM" id="MobiDB-lite"/>
    </source>
</evidence>
<feature type="region of interest" description="Disordered" evidence="1">
    <location>
        <begin position="1"/>
        <end position="75"/>
    </location>
</feature>
<organism evidence="2 3">
    <name type="scientific">Trichoderma asperellum (strain ATCC 204424 / CBS 433.97 / NBRC 101777)</name>
    <dbReference type="NCBI Taxonomy" id="1042311"/>
    <lineage>
        <taxon>Eukaryota</taxon>
        <taxon>Fungi</taxon>
        <taxon>Dikarya</taxon>
        <taxon>Ascomycota</taxon>
        <taxon>Pezizomycotina</taxon>
        <taxon>Sordariomycetes</taxon>
        <taxon>Hypocreomycetidae</taxon>
        <taxon>Hypocreales</taxon>
        <taxon>Hypocreaceae</taxon>
        <taxon>Trichoderma</taxon>
    </lineage>
</organism>
<dbReference type="Proteomes" id="UP000240493">
    <property type="component" value="Unassembled WGS sequence"/>
</dbReference>
<keyword evidence="3" id="KW-1185">Reference proteome</keyword>
<accession>A0A2T3YYY2</accession>
<evidence type="ECO:0000313" key="2">
    <source>
        <dbReference type="EMBL" id="PTB37758.1"/>
    </source>
</evidence>
<gene>
    <name evidence="2" type="ORF">M441DRAFT_30090</name>
</gene>
<dbReference type="EMBL" id="KZ679267">
    <property type="protein sequence ID" value="PTB37758.1"/>
    <property type="molecule type" value="Genomic_DNA"/>
</dbReference>